<proteinExistence type="predicted"/>
<sequence length="54" mass="6516">MIAHKQPEGLESYYEYDEYIPKGKVEKSWNNRDESWSFEYEIGLPHHRKVLSNS</sequence>
<name>A0A6S6TRZ4_9BACT</name>
<protein>
    <submittedName>
        <fullName evidence="1">Uncharacterized protein</fullName>
    </submittedName>
</protein>
<organism evidence="1">
    <name type="scientific">uncultured Sulfurovum sp</name>
    <dbReference type="NCBI Taxonomy" id="269237"/>
    <lineage>
        <taxon>Bacteria</taxon>
        <taxon>Pseudomonadati</taxon>
        <taxon>Campylobacterota</taxon>
        <taxon>Epsilonproteobacteria</taxon>
        <taxon>Campylobacterales</taxon>
        <taxon>Sulfurovaceae</taxon>
        <taxon>Sulfurovum</taxon>
        <taxon>environmental samples</taxon>
    </lineage>
</organism>
<reference evidence="1" key="1">
    <citation type="submission" date="2020-01" db="EMBL/GenBank/DDBJ databases">
        <authorList>
            <person name="Meier V. D."/>
            <person name="Meier V D."/>
        </authorList>
    </citation>
    <scope>NUCLEOTIDE SEQUENCE</scope>
    <source>
        <strain evidence="1">HLG_WM_MAG_06</strain>
    </source>
</reference>
<dbReference type="EMBL" id="CACVAP010000101">
    <property type="protein sequence ID" value="CAA6822124.1"/>
    <property type="molecule type" value="Genomic_DNA"/>
</dbReference>
<accession>A0A6S6TRZ4</accession>
<gene>
    <name evidence="1" type="ORF">HELGO_WM26361</name>
</gene>
<dbReference type="AlphaFoldDB" id="A0A6S6TRZ4"/>
<evidence type="ECO:0000313" key="1">
    <source>
        <dbReference type="EMBL" id="CAA6822124.1"/>
    </source>
</evidence>